<gene>
    <name evidence="7" type="ORF">PMG25_19580</name>
</gene>
<dbReference type="Pfam" id="PF01810">
    <property type="entry name" value="LysE"/>
    <property type="match status" value="1"/>
</dbReference>
<accession>A0ABT7BAT9</accession>
<organism evidence="7 8">
    <name type="scientific">Roseofilum capinflatum BLCC-M114</name>
    <dbReference type="NCBI Taxonomy" id="3022440"/>
    <lineage>
        <taxon>Bacteria</taxon>
        <taxon>Bacillati</taxon>
        <taxon>Cyanobacteriota</taxon>
        <taxon>Cyanophyceae</taxon>
        <taxon>Desertifilales</taxon>
        <taxon>Desertifilaceae</taxon>
        <taxon>Roseofilum</taxon>
        <taxon>Roseofilum capinflatum</taxon>
    </lineage>
</organism>
<keyword evidence="3 6" id="KW-0812">Transmembrane</keyword>
<feature type="transmembrane region" description="Helical" evidence="6">
    <location>
        <begin position="73"/>
        <end position="91"/>
    </location>
</feature>
<keyword evidence="2" id="KW-1003">Cell membrane</keyword>
<sequence>MTTSVILQGLIIGFSIAAPVGPIGILCIRRTLSQGRIAGLISGLGAATADGFYGCIAGFGLTFISHFLIEHQIGFRLIGGLFLCYLGIQTFRSSPSKEEAKIDGKTLGRAYVSTLFLTLTNPLTILSFAAIFAGLGAGTTNGEYGLALILVLSVFSGSALWWCVLVTGIGFMKDKITPHRLRWINRISGVILSAFGLIALQSSIVELYMRWKI</sequence>
<dbReference type="PANTHER" id="PTHR30086:SF20">
    <property type="entry name" value="ARGININE EXPORTER PROTEIN ARGO-RELATED"/>
    <property type="match status" value="1"/>
</dbReference>
<evidence type="ECO:0000256" key="2">
    <source>
        <dbReference type="ARBA" id="ARBA00022475"/>
    </source>
</evidence>
<evidence type="ECO:0000313" key="8">
    <source>
        <dbReference type="Proteomes" id="UP001235849"/>
    </source>
</evidence>
<protein>
    <submittedName>
        <fullName evidence="7">LysE family translocator</fullName>
    </submittedName>
</protein>
<dbReference type="RefSeq" id="WP_283768576.1">
    <property type="nucleotide sequence ID" value="NZ_JAQOSO010000101.1"/>
</dbReference>
<dbReference type="Proteomes" id="UP001235849">
    <property type="component" value="Unassembled WGS sequence"/>
</dbReference>
<dbReference type="EMBL" id="JAQOSO010000101">
    <property type="protein sequence ID" value="MDJ1176289.1"/>
    <property type="molecule type" value="Genomic_DNA"/>
</dbReference>
<keyword evidence="5 6" id="KW-0472">Membrane</keyword>
<dbReference type="InterPro" id="IPR001123">
    <property type="entry name" value="LeuE-type"/>
</dbReference>
<evidence type="ECO:0000256" key="1">
    <source>
        <dbReference type="ARBA" id="ARBA00004651"/>
    </source>
</evidence>
<feature type="transmembrane region" description="Helical" evidence="6">
    <location>
        <begin position="6"/>
        <end position="28"/>
    </location>
</feature>
<name>A0ABT7BAT9_9CYAN</name>
<evidence type="ECO:0000313" key="7">
    <source>
        <dbReference type="EMBL" id="MDJ1176289.1"/>
    </source>
</evidence>
<comment type="subcellular location">
    <subcellularLocation>
        <location evidence="1">Cell membrane</location>
        <topology evidence="1">Multi-pass membrane protein</topology>
    </subcellularLocation>
</comment>
<evidence type="ECO:0000256" key="3">
    <source>
        <dbReference type="ARBA" id="ARBA00022692"/>
    </source>
</evidence>
<proteinExistence type="predicted"/>
<evidence type="ECO:0000256" key="5">
    <source>
        <dbReference type="ARBA" id="ARBA00023136"/>
    </source>
</evidence>
<feature type="transmembrane region" description="Helical" evidence="6">
    <location>
        <begin position="111"/>
        <end position="135"/>
    </location>
</feature>
<evidence type="ECO:0000256" key="4">
    <source>
        <dbReference type="ARBA" id="ARBA00022989"/>
    </source>
</evidence>
<keyword evidence="4 6" id="KW-1133">Transmembrane helix</keyword>
<feature type="transmembrane region" description="Helical" evidence="6">
    <location>
        <begin position="147"/>
        <end position="171"/>
    </location>
</feature>
<feature type="transmembrane region" description="Helical" evidence="6">
    <location>
        <begin position="40"/>
        <end position="67"/>
    </location>
</feature>
<comment type="caution">
    <text evidence="7">The sequence shown here is derived from an EMBL/GenBank/DDBJ whole genome shotgun (WGS) entry which is preliminary data.</text>
</comment>
<evidence type="ECO:0000256" key="6">
    <source>
        <dbReference type="SAM" id="Phobius"/>
    </source>
</evidence>
<feature type="transmembrane region" description="Helical" evidence="6">
    <location>
        <begin position="183"/>
        <end position="204"/>
    </location>
</feature>
<keyword evidence="8" id="KW-1185">Reference proteome</keyword>
<dbReference type="PANTHER" id="PTHR30086">
    <property type="entry name" value="ARGININE EXPORTER PROTEIN ARGO"/>
    <property type="match status" value="1"/>
</dbReference>
<reference evidence="7 8" key="1">
    <citation type="submission" date="2023-01" db="EMBL/GenBank/DDBJ databases">
        <title>Novel diversity within Roseofilum (Cyanobacteria; Desertifilaceae) from marine benthic mats with descriptions of four novel species.</title>
        <authorList>
            <person name="Wang Y."/>
            <person name="Berthold D.E."/>
            <person name="Hu J."/>
            <person name="Lefler F.W."/>
            <person name="Laughinghouse H.D. IV."/>
        </authorList>
    </citation>
    <scope>NUCLEOTIDE SEQUENCE [LARGE SCALE GENOMIC DNA]</scope>
    <source>
        <strain evidence="7 8">BLCC-M114</strain>
    </source>
</reference>